<dbReference type="InterPro" id="IPR046217">
    <property type="entry name" value="DUF6250"/>
</dbReference>
<evidence type="ECO:0000256" key="1">
    <source>
        <dbReference type="SAM" id="SignalP"/>
    </source>
</evidence>
<evidence type="ECO:0000259" key="2">
    <source>
        <dbReference type="Pfam" id="PF19763"/>
    </source>
</evidence>
<feature type="signal peptide" evidence="1">
    <location>
        <begin position="1"/>
        <end position="24"/>
    </location>
</feature>
<keyword evidence="1" id="KW-0732">Signal</keyword>
<dbReference type="Pfam" id="PF19763">
    <property type="entry name" value="DUF6250"/>
    <property type="match status" value="1"/>
</dbReference>
<accession>B1ZYQ4</accession>
<dbReference type="PROSITE" id="PS51257">
    <property type="entry name" value="PROKAR_LIPOPROTEIN"/>
    <property type="match status" value="1"/>
</dbReference>
<dbReference type="STRING" id="452637.Oter_2007"/>
<dbReference type="RefSeq" id="WP_012374827.1">
    <property type="nucleotide sequence ID" value="NC_010571.1"/>
</dbReference>
<dbReference type="AlphaFoldDB" id="B1ZYQ4"/>
<dbReference type="OrthoDB" id="262615at2"/>
<reference evidence="3 4" key="1">
    <citation type="journal article" date="2011" name="J. Bacteriol.">
        <title>Genome sequence of the verrucomicrobium Opitutus terrae PB90-1, an abundant inhabitant of rice paddy soil ecosystems.</title>
        <authorList>
            <person name="van Passel M.W."/>
            <person name="Kant R."/>
            <person name="Palva A."/>
            <person name="Copeland A."/>
            <person name="Lucas S."/>
            <person name="Lapidus A."/>
            <person name="Glavina del Rio T."/>
            <person name="Pitluck S."/>
            <person name="Goltsman E."/>
            <person name="Clum A."/>
            <person name="Sun H."/>
            <person name="Schmutz J."/>
            <person name="Larimer F.W."/>
            <person name="Land M.L."/>
            <person name="Hauser L."/>
            <person name="Kyrpides N."/>
            <person name="Mikhailova N."/>
            <person name="Richardson P.P."/>
            <person name="Janssen P.H."/>
            <person name="de Vos W.M."/>
            <person name="Smidt H."/>
        </authorList>
    </citation>
    <scope>NUCLEOTIDE SEQUENCE [LARGE SCALE GENOMIC DNA]</scope>
    <source>
        <strain evidence="4">DSM 11246 / JCM 15787 / PB90-1</strain>
    </source>
</reference>
<dbReference type="HOGENOM" id="CLU_093875_0_0_0"/>
<dbReference type="KEGG" id="ote:Oter_2007"/>
<sequence>MHAPARFIGLLGLLVGCSGLTACAASPTGSMENWVVEQMPGGTVRVDGDALVIEDAAGCTVWYRPKLTAPVEISYDATAVSRGGPNDRVSDLNCFWMAQDPAAPDQCPFGAGHDRSGKFADYDTLLTYYVGYGGNTNSTTRFRRYDGTAARPLLPEHDLSQAQFLLKPNQTYRIRLVAHDGVAEYWRDGEKIFTFRDPAPLTSGWFAFRTVKSHLEIRNFKVKSGR</sequence>
<feature type="domain" description="DUF6250" evidence="2">
    <location>
        <begin position="53"/>
        <end position="220"/>
    </location>
</feature>
<evidence type="ECO:0000313" key="4">
    <source>
        <dbReference type="Proteomes" id="UP000007013"/>
    </source>
</evidence>
<dbReference type="Proteomes" id="UP000007013">
    <property type="component" value="Chromosome"/>
</dbReference>
<proteinExistence type="predicted"/>
<dbReference type="eggNOG" id="ENOG50308WT">
    <property type="taxonomic scope" value="Bacteria"/>
</dbReference>
<organism evidence="3 4">
    <name type="scientific">Opitutus terrae (strain DSM 11246 / JCM 15787 / PB90-1)</name>
    <dbReference type="NCBI Taxonomy" id="452637"/>
    <lineage>
        <taxon>Bacteria</taxon>
        <taxon>Pseudomonadati</taxon>
        <taxon>Verrucomicrobiota</taxon>
        <taxon>Opitutia</taxon>
        <taxon>Opitutales</taxon>
        <taxon>Opitutaceae</taxon>
        <taxon>Opitutus</taxon>
    </lineage>
</organism>
<gene>
    <name evidence="3" type="ordered locus">Oter_2007</name>
</gene>
<evidence type="ECO:0000313" key="3">
    <source>
        <dbReference type="EMBL" id="ACB75290.1"/>
    </source>
</evidence>
<protein>
    <recommendedName>
        <fullName evidence="2">DUF6250 domain-containing protein</fullName>
    </recommendedName>
</protein>
<dbReference type="Gene3D" id="2.60.120.200">
    <property type="match status" value="1"/>
</dbReference>
<keyword evidence="4" id="KW-1185">Reference proteome</keyword>
<feature type="chain" id="PRO_5002774608" description="DUF6250 domain-containing protein" evidence="1">
    <location>
        <begin position="25"/>
        <end position="226"/>
    </location>
</feature>
<name>B1ZYQ4_OPITP</name>
<dbReference type="EMBL" id="CP001032">
    <property type="protein sequence ID" value="ACB75290.1"/>
    <property type="molecule type" value="Genomic_DNA"/>
</dbReference>